<name>A0ABX0P4L6_9BURK</name>
<evidence type="ECO:0000313" key="3">
    <source>
        <dbReference type="EMBL" id="NHZ94003.1"/>
    </source>
</evidence>
<sequence>MGTIVFSLSPMFATRLIQFRKAQSFTQQALADAAQIHVNQIKRYEAGTAQPTLEALVRLAKALHLSLDTLVFDEAERGPSDDMALQFEAVSHMPEEERRIIKALLDGMIIKYQTKQMMGNLSS</sequence>
<organism evidence="3 4">
    <name type="scientific">Massilia mucilaginosa</name>
    <dbReference type="NCBI Taxonomy" id="2609282"/>
    <lineage>
        <taxon>Bacteria</taxon>
        <taxon>Pseudomonadati</taxon>
        <taxon>Pseudomonadota</taxon>
        <taxon>Betaproteobacteria</taxon>
        <taxon>Burkholderiales</taxon>
        <taxon>Oxalobacteraceae</taxon>
        <taxon>Telluria group</taxon>
        <taxon>Massilia</taxon>
    </lineage>
</organism>
<dbReference type="NCBIfam" id="NF041951">
    <property type="entry name" value="phage_RstR"/>
    <property type="match status" value="1"/>
</dbReference>
<dbReference type="PANTHER" id="PTHR46558">
    <property type="entry name" value="TRACRIPTIONAL REGULATORY PROTEIN-RELATED-RELATED"/>
    <property type="match status" value="1"/>
</dbReference>
<proteinExistence type="predicted"/>
<dbReference type="PROSITE" id="PS50943">
    <property type="entry name" value="HTH_CROC1"/>
    <property type="match status" value="1"/>
</dbReference>
<evidence type="ECO:0000313" key="4">
    <source>
        <dbReference type="Proteomes" id="UP000609726"/>
    </source>
</evidence>
<dbReference type="PANTHER" id="PTHR46558:SF11">
    <property type="entry name" value="HTH-TYPE TRANSCRIPTIONAL REGULATOR XRE"/>
    <property type="match status" value="1"/>
</dbReference>
<accession>A0ABX0P4L6</accession>
<dbReference type="CDD" id="cd00093">
    <property type="entry name" value="HTH_XRE"/>
    <property type="match status" value="1"/>
</dbReference>
<dbReference type="EMBL" id="WHJH01000174">
    <property type="protein sequence ID" value="NHZ94003.1"/>
    <property type="molecule type" value="Genomic_DNA"/>
</dbReference>
<dbReference type="SMART" id="SM00530">
    <property type="entry name" value="HTH_XRE"/>
    <property type="match status" value="1"/>
</dbReference>
<gene>
    <name evidence="3" type="ORF">F2P45_34190</name>
</gene>
<keyword evidence="4" id="KW-1185">Reference proteome</keyword>
<dbReference type="Pfam" id="PF01381">
    <property type="entry name" value="HTH_3"/>
    <property type="match status" value="1"/>
</dbReference>
<evidence type="ECO:0000256" key="1">
    <source>
        <dbReference type="ARBA" id="ARBA00023125"/>
    </source>
</evidence>
<dbReference type="InterPro" id="IPR049639">
    <property type="entry name" value="RstR"/>
</dbReference>
<protein>
    <submittedName>
        <fullName evidence="3">Helix-turn-helix domain-containing protein</fullName>
    </submittedName>
</protein>
<dbReference type="InterPro" id="IPR010982">
    <property type="entry name" value="Lambda_DNA-bd_dom_sf"/>
</dbReference>
<dbReference type="Gene3D" id="1.10.260.40">
    <property type="entry name" value="lambda repressor-like DNA-binding domains"/>
    <property type="match status" value="1"/>
</dbReference>
<dbReference type="SUPFAM" id="SSF47413">
    <property type="entry name" value="lambda repressor-like DNA-binding domains"/>
    <property type="match status" value="1"/>
</dbReference>
<dbReference type="Proteomes" id="UP000609726">
    <property type="component" value="Unassembled WGS sequence"/>
</dbReference>
<dbReference type="InterPro" id="IPR001387">
    <property type="entry name" value="Cro/C1-type_HTH"/>
</dbReference>
<comment type="caution">
    <text evidence="3">The sequence shown here is derived from an EMBL/GenBank/DDBJ whole genome shotgun (WGS) entry which is preliminary data.</text>
</comment>
<evidence type="ECO:0000259" key="2">
    <source>
        <dbReference type="PROSITE" id="PS50943"/>
    </source>
</evidence>
<feature type="domain" description="HTH cro/C1-type" evidence="2">
    <location>
        <begin position="16"/>
        <end position="70"/>
    </location>
</feature>
<reference evidence="3 4" key="1">
    <citation type="submission" date="2019-10" db="EMBL/GenBank/DDBJ databases">
        <title>Taxonomy of Antarctic Massilia spp.: description of Massilia rubra sp. nov., Massilia aquatica sp. nov., Massilia mucilaginosa sp. nov., Massilia frigida sp. nov. isolated from streams, lakes and regoliths.</title>
        <authorList>
            <person name="Holochova P."/>
            <person name="Sedlacek I."/>
            <person name="Kralova S."/>
            <person name="Maslanova I."/>
            <person name="Busse H.-J."/>
            <person name="Stankova E."/>
            <person name="Vrbovska V."/>
            <person name="Kovarovic V."/>
            <person name="Bartak M."/>
            <person name="Svec P."/>
            <person name="Pantucek R."/>
        </authorList>
    </citation>
    <scope>NUCLEOTIDE SEQUENCE [LARGE SCALE GENOMIC DNA]</scope>
    <source>
        <strain evidence="3 4">CCM 8733</strain>
    </source>
</reference>
<keyword evidence="1" id="KW-0238">DNA-binding</keyword>